<gene>
    <name evidence="1" type="ORF">ICC18_26015</name>
</gene>
<protein>
    <submittedName>
        <fullName evidence="1">Uncharacterized protein</fullName>
    </submittedName>
</protein>
<comment type="caution">
    <text evidence="1">The sequence shown here is derived from an EMBL/GenBank/DDBJ whole genome shotgun (WGS) entry which is preliminary data.</text>
</comment>
<sequence length="203" mass="23026">MINAYPVTVINSYQTHKDYYRVSSVRSVTGGKSSTSRQPLDLPYDRLMYKQLAQRSAQGLAGIVQSAQSVKQSAQTLIESRQLNESITEPIRAFIHAYHTFQDQLRESPEYLIAELDDSSLEVQVDELKEQMESRDGLTNKSLGNIIGFAESLSSQLGRLEQLPTETLFQMHRSPLKPYGQYRSQLQAYLPVPMNGLLLDQRI</sequence>
<keyword evidence="2" id="KW-1185">Reference proteome</keyword>
<dbReference type="EMBL" id="JACVVD010000011">
    <property type="protein sequence ID" value="MBD0383566.1"/>
    <property type="molecule type" value="Genomic_DNA"/>
</dbReference>
<evidence type="ECO:0000313" key="1">
    <source>
        <dbReference type="EMBL" id="MBD0383566.1"/>
    </source>
</evidence>
<dbReference type="AlphaFoldDB" id="A0A926KUU1"/>
<organism evidence="1 2">
    <name type="scientific">Paenibacillus sedimenti</name>
    <dbReference type="NCBI Taxonomy" id="2770274"/>
    <lineage>
        <taxon>Bacteria</taxon>
        <taxon>Bacillati</taxon>
        <taxon>Bacillota</taxon>
        <taxon>Bacilli</taxon>
        <taxon>Bacillales</taxon>
        <taxon>Paenibacillaceae</taxon>
        <taxon>Paenibacillus</taxon>
    </lineage>
</organism>
<name>A0A926KUU1_9BACL</name>
<proteinExistence type="predicted"/>
<evidence type="ECO:0000313" key="2">
    <source>
        <dbReference type="Proteomes" id="UP000650466"/>
    </source>
</evidence>
<accession>A0A926KUU1</accession>
<reference evidence="1" key="1">
    <citation type="submission" date="2020-09" db="EMBL/GenBank/DDBJ databases">
        <title>Draft Genome Sequence of Paenibacillus sp. WST5.</title>
        <authorList>
            <person name="Bao Z."/>
        </authorList>
    </citation>
    <scope>NUCLEOTIDE SEQUENCE</scope>
    <source>
        <strain evidence="1">WST5</strain>
    </source>
</reference>
<dbReference type="RefSeq" id="WP_188177342.1">
    <property type="nucleotide sequence ID" value="NZ_JACVVD010000011.1"/>
</dbReference>
<dbReference type="Proteomes" id="UP000650466">
    <property type="component" value="Unassembled WGS sequence"/>
</dbReference>